<evidence type="ECO:0000256" key="4">
    <source>
        <dbReference type="ARBA" id="ARBA00040133"/>
    </source>
</evidence>
<dbReference type="Gene3D" id="1.25.40.10">
    <property type="entry name" value="Tetratricopeptide repeat domain"/>
    <property type="match status" value="1"/>
</dbReference>
<dbReference type="PROSITE" id="PS50005">
    <property type="entry name" value="TPR"/>
    <property type="match status" value="1"/>
</dbReference>
<evidence type="ECO:0000259" key="6">
    <source>
        <dbReference type="Pfam" id="PF13877"/>
    </source>
</evidence>
<dbReference type="SMART" id="SM00028">
    <property type="entry name" value="TPR"/>
    <property type="match status" value="3"/>
</dbReference>
<dbReference type="InterPro" id="IPR051966">
    <property type="entry name" value="RPAP3"/>
</dbReference>
<dbReference type="Pfam" id="PF13877">
    <property type="entry name" value="RPAP3_C"/>
    <property type="match status" value="1"/>
</dbReference>
<evidence type="ECO:0000313" key="8">
    <source>
        <dbReference type="Proteomes" id="UP001140011"/>
    </source>
</evidence>
<dbReference type="SUPFAM" id="SSF48452">
    <property type="entry name" value="TPR-like"/>
    <property type="match status" value="1"/>
</dbReference>
<name>A0A9W8L7N7_9FUNG</name>
<gene>
    <name evidence="7" type="primary">RPAP3</name>
    <name evidence="7" type="ORF">GGI19_007012</name>
</gene>
<dbReference type="EMBL" id="JANBUH010002069">
    <property type="protein sequence ID" value="KAJ2740984.1"/>
    <property type="molecule type" value="Genomic_DNA"/>
</dbReference>
<dbReference type="GO" id="GO:0101031">
    <property type="term" value="C:protein folding chaperone complex"/>
    <property type="evidence" value="ECO:0007669"/>
    <property type="project" value="TreeGrafter"/>
</dbReference>
<dbReference type="Pfam" id="PF13181">
    <property type="entry name" value="TPR_8"/>
    <property type="match status" value="1"/>
</dbReference>
<protein>
    <recommendedName>
        <fullName evidence="4">RNA polymerase II-associated protein 3</fullName>
    </recommendedName>
</protein>
<organism evidence="7 8">
    <name type="scientific">Coemansia pectinata</name>
    <dbReference type="NCBI Taxonomy" id="1052879"/>
    <lineage>
        <taxon>Eukaryota</taxon>
        <taxon>Fungi</taxon>
        <taxon>Fungi incertae sedis</taxon>
        <taxon>Zoopagomycota</taxon>
        <taxon>Kickxellomycotina</taxon>
        <taxon>Kickxellomycetes</taxon>
        <taxon>Kickxellales</taxon>
        <taxon>Kickxellaceae</taxon>
        <taxon>Coemansia</taxon>
    </lineage>
</organism>
<feature type="repeat" description="TPR" evidence="5">
    <location>
        <begin position="74"/>
        <end position="107"/>
    </location>
</feature>
<evidence type="ECO:0000256" key="2">
    <source>
        <dbReference type="ARBA" id="ARBA00022803"/>
    </source>
</evidence>
<dbReference type="InterPro" id="IPR025986">
    <property type="entry name" value="RPAP3-like_C"/>
</dbReference>
<comment type="similarity">
    <text evidence="3">Belongs to the RPAP3 family.</text>
</comment>
<feature type="non-terminal residue" evidence="7">
    <location>
        <position position="224"/>
    </location>
</feature>
<evidence type="ECO:0000313" key="7">
    <source>
        <dbReference type="EMBL" id="KAJ2740984.1"/>
    </source>
</evidence>
<accession>A0A9W8L7N7</accession>
<evidence type="ECO:0000256" key="1">
    <source>
        <dbReference type="ARBA" id="ARBA00022737"/>
    </source>
</evidence>
<dbReference type="PANTHER" id="PTHR46423">
    <property type="entry name" value="RNA POLYMERASE II-ASSOCIATED PROTEIN 3"/>
    <property type="match status" value="1"/>
</dbReference>
<reference evidence="7" key="1">
    <citation type="submission" date="2022-07" db="EMBL/GenBank/DDBJ databases">
        <title>Phylogenomic reconstructions and comparative analyses of Kickxellomycotina fungi.</title>
        <authorList>
            <person name="Reynolds N.K."/>
            <person name="Stajich J.E."/>
            <person name="Barry K."/>
            <person name="Grigoriev I.V."/>
            <person name="Crous P."/>
            <person name="Smith M.E."/>
        </authorList>
    </citation>
    <scope>NUCLEOTIDE SEQUENCE</scope>
    <source>
        <strain evidence="7">BCRC 34297</strain>
    </source>
</reference>
<feature type="domain" description="RNA-polymerase II-associated protein 3-like C-terminal" evidence="6">
    <location>
        <begin position="140"/>
        <end position="223"/>
    </location>
</feature>
<keyword evidence="2 5" id="KW-0802">TPR repeat</keyword>
<dbReference type="InterPro" id="IPR019734">
    <property type="entry name" value="TPR_rpt"/>
</dbReference>
<dbReference type="PANTHER" id="PTHR46423:SF1">
    <property type="entry name" value="RNA POLYMERASE II-ASSOCIATED PROTEIN 3"/>
    <property type="match status" value="1"/>
</dbReference>
<sequence>MSTATADDLKARADAAFKQGCYEDAVSLYTDAIHEDASNPVLLTNKAMALLKLHKYTAVIDCCNAALALRPANVKALWRRATAYFGLARHSDAKRDFEAALLIEPSNKALSAELDNNNRALQAAKTPTTTKSPLHQAIKPPRNAQEFERAWREYHESAELLYMYLKLIPMSDLPALFRPSLESGHLSDISNALEFARCQRDDHQLAFDVLTALAHVDRFALAVL</sequence>
<evidence type="ECO:0000256" key="3">
    <source>
        <dbReference type="ARBA" id="ARBA00038275"/>
    </source>
</evidence>
<dbReference type="InterPro" id="IPR011990">
    <property type="entry name" value="TPR-like_helical_dom_sf"/>
</dbReference>
<keyword evidence="1" id="KW-0677">Repeat</keyword>
<proteinExistence type="inferred from homology"/>
<keyword evidence="8" id="KW-1185">Reference proteome</keyword>
<dbReference type="OrthoDB" id="10250354at2759"/>
<dbReference type="Proteomes" id="UP001140011">
    <property type="component" value="Unassembled WGS sequence"/>
</dbReference>
<dbReference type="AlphaFoldDB" id="A0A9W8L7N7"/>
<evidence type="ECO:0000256" key="5">
    <source>
        <dbReference type="PROSITE-ProRule" id="PRU00339"/>
    </source>
</evidence>
<comment type="caution">
    <text evidence="7">The sequence shown here is derived from an EMBL/GenBank/DDBJ whole genome shotgun (WGS) entry which is preliminary data.</text>
</comment>